<evidence type="ECO:0000256" key="1">
    <source>
        <dbReference type="ARBA" id="ARBA00022857"/>
    </source>
</evidence>
<reference evidence="4 5" key="1">
    <citation type="submission" date="2013-07" db="EMBL/GenBank/DDBJ databases">
        <title>The Genome Sequence of Cryptococcus heveanensis BCC8398.</title>
        <authorList>
            <consortium name="The Broad Institute Genome Sequencing Platform"/>
            <person name="Cuomo C."/>
            <person name="Litvintseva A."/>
            <person name="Chen Y."/>
            <person name="Heitman J."/>
            <person name="Sun S."/>
            <person name="Springer D."/>
            <person name="Dromer F."/>
            <person name="Young S.K."/>
            <person name="Zeng Q."/>
            <person name="Gargeya S."/>
            <person name="Fitzgerald M."/>
            <person name="Abouelleil A."/>
            <person name="Alvarado L."/>
            <person name="Berlin A.M."/>
            <person name="Chapman S.B."/>
            <person name="Dewar J."/>
            <person name="Goldberg J."/>
            <person name="Griggs A."/>
            <person name="Gujja S."/>
            <person name="Hansen M."/>
            <person name="Howarth C."/>
            <person name="Imamovic A."/>
            <person name="Larimer J."/>
            <person name="McCowan C."/>
            <person name="Murphy C."/>
            <person name="Pearson M."/>
            <person name="Priest M."/>
            <person name="Roberts A."/>
            <person name="Saif S."/>
            <person name="Shea T."/>
            <person name="Sykes S."/>
            <person name="Wortman J."/>
            <person name="Nusbaum C."/>
            <person name="Birren B."/>
        </authorList>
    </citation>
    <scope>NUCLEOTIDE SEQUENCE [LARGE SCALE GENOMIC DNA]</scope>
    <source>
        <strain evidence="4 5">BCC8398</strain>
    </source>
</reference>
<organism evidence="4 5">
    <name type="scientific">Kwoniella heveanensis BCC8398</name>
    <dbReference type="NCBI Taxonomy" id="1296120"/>
    <lineage>
        <taxon>Eukaryota</taxon>
        <taxon>Fungi</taxon>
        <taxon>Dikarya</taxon>
        <taxon>Basidiomycota</taxon>
        <taxon>Agaricomycotina</taxon>
        <taxon>Tremellomycetes</taxon>
        <taxon>Tremellales</taxon>
        <taxon>Cryptococcaceae</taxon>
        <taxon>Kwoniella</taxon>
    </lineage>
</organism>
<keyword evidence="2" id="KW-0560">Oxidoreductase</keyword>
<reference evidence="5" key="2">
    <citation type="submission" date="2013-12" db="EMBL/GenBank/DDBJ databases">
        <title>Evolution of pathogenesis and genome organization in the Tremellales.</title>
        <authorList>
            <person name="Cuomo C."/>
            <person name="Litvintseva A."/>
            <person name="Heitman J."/>
            <person name="Chen Y."/>
            <person name="Sun S."/>
            <person name="Springer D."/>
            <person name="Dromer F."/>
            <person name="Young S."/>
            <person name="Zeng Q."/>
            <person name="Chapman S."/>
            <person name="Gujja S."/>
            <person name="Saif S."/>
            <person name="Birren B."/>
        </authorList>
    </citation>
    <scope>NUCLEOTIDE SEQUENCE [LARGE SCALE GENOMIC DNA]</scope>
    <source>
        <strain evidence="5">BCC8398</strain>
    </source>
</reference>
<dbReference type="SUPFAM" id="SSF51735">
    <property type="entry name" value="NAD(P)-binding Rossmann-fold domains"/>
    <property type="match status" value="1"/>
</dbReference>
<dbReference type="OrthoDB" id="5283654at2759"/>
<protein>
    <recommendedName>
        <fullName evidence="3">NmrA-like domain-containing protein</fullName>
    </recommendedName>
</protein>
<dbReference type="GO" id="GO:0016491">
    <property type="term" value="F:oxidoreductase activity"/>
    <property type="evidence" value="ECO:0007669"/>
    <property type="project" value="UniProtKB-KW"/>
</dbReference>
<dbReference type="Gene3D" id="3.40.50.720">
    <property type="entry name" value="NAD(P)-binding Rossmann-like Domain"/>
    <property type="match status" value="1"/>
</dbReference>
<dbReference type="EMBL" id="KI669495">
    <property type="protein sequence ID" value="OCF36541.1"/>
    <property type="molecule type" value="Genomic_DNA"/>
</dbReference>
<feature type="domain" description="NmrA-like" evidence="3">
    <location>
        <begin position="5"/>
        <end position="245"/>
    </location>
</feature>
<dbReference type="Proteomes" id="UP000092666">
    <property type="component" value="Unassembled WGS sequence"/>
</dbReference>
<dbReference type="PANTHER" id="PTHR47706:SF9">
    <property type="entry name" value="NMRA-LIKE DOMAIN-CONTAINING PROTEIN-RELATED"/>
    <property type="match status" value="1"/>
</dbReference>
<keyword evidence="1" id="KW-0521">NADP</keyword>
<dbReference type="InterPro" id="IPR051609">
    <property type="entry name" value="NmrA/Isoflavone_reductase-like"/>
</dbReference>
<name>A0A1B9GZT9_9TREE</name>
<proteinExistence type="predicted"/>
<dbReference type="Gene3D" id="3.90.25.10">
    <property type="entry name" value="UDP-galactose 4-epimerase, domain 1"/>
    <property type="match status" value="1"/>
</dbReference>
<dbReference type="STRING" id="1296120.A0A1B9GZT9"/>
<keyword evidence="5" id="KW-1185">Reference proteome</keyword>
<dbReference type="AlphaFoldDB" id="A0A1B9GZT9"/>
<sequence>MAPIVALLGFTGTVGSHLLPELIEQNKQGNIRLIVLYREGSDLNKIPSDVEKREVQLDEAGLEKNKKAIEGVEVVVSSVGAPGILSQNYLVDALAGSPSLKTFIHSDFGTNWTEEELKIPQLKSITVKEDVVAHAKEKGVPLTHIRVGLFDLFFFKFKAAGTDIVDNKVSIYKQALTAPLRLTTLKFLGYAVAQLVTKPDTLPNQTFQVFDLTPTGQDIVDTLTKIHGKPAQIVQYTDEDYHKGITEGFAIGAALQDKWGSDRWGASDRPEIKGWEYKSFEEHVRKALEQ</sequence>
<dbReference type="PANTHER" id="PTHR47706">
    <property type="entry name" value="NMRA-LIKE FAMILY PROTEIN"/>
    <property type="match status" value="1"/>
</dbReference>
<accession>A0A1B9GZT9</accession>
<evidence type="ECO:0000313" key="5">
    <source>
        <dbReference type="Proteomes" id="UP000092666"/>
    </source>
</evidence>
<dbReference type="Pfam" id="PF05368">
    <property type="entry name" value="NmrA"/>
    <property type="match status" value="1"/>
</dbReference>
<evidence type="ECO:0000259" key="3">
    <source>
        <dbReference type="Pfam" id="PF05368"/>
    </source>
</evidence>
<dbReference type="InterPro" id="IPR008030">
    <property type="entry name" value="NmrA-like"/>
</dbReference>
<dbReference type="InterPro" id="IPR036291">
    <property type="entry name" value="NAD(P)-bd_dom_sf"/>
</dbReference>
<evidence type="ECO:0000313" key="4">
    <source>
        <dbReference type="EMBL" id="OCF36541.1"/>
    </source>
</evidence>
<evidence type="ECO:0000256" key="2">
    <source>
        <dbReference type="ARBA" id="ARBA00023002"/>
    </source>
</evidence>
<gene>
    <name evidence="4" type="ORF">I316_01791</name>
</gene>